<reference evidence="1 2" key="1">
    <citation type="submission" date="2019-05" db="EMBL/GenBank/DDBJ databases">
        <title>Another draft genome of Portunus trituberculatus and its Hox gene families provides insights of decapod evolution.</title>
        <authorList>
            <person name="Jeong J.-H."/>
            <person name="Song I."/>
            <person name="Kim S."/>
            <person name="Choi T."/>
            <person name="Kim D."/>
            <person name="Ryu S."/>
            <person name="Kim W."/>
        </authorList>
    </citation>
    <scope>NUCLEOTIDE SEQUENCE [LARGE SCALE GENOMIC DNA]</scope>
    <source>
        <tissue evidence="1">Muscle</tissue>
    </source>
</reference>
<comment type="caution">
    <text evidence="1">The sequence shown here is derived from an EMBL/GenBank/DDBJ whole genome shotgun (WGS) entry which is preliminary data.</text>
</comment>
<proteinExistence type="predicted"/>
<evidence type="ECO:0000313" key="1">
    <source>
        <dbReference type="EMBL" id="MPC59248.1"/>
    </source>
</evidence>
<gene>
    <name evidence="1" type="ORF">E2C01_053264</name>
</gene>
<evidence type="ECO:0000313" key="2">
    <source>
        <dbReference type="Proteomes" id="UP000324222"/>
    </source>
</evidence>
<dbReference type="AlphaFoldDB" id="A0A5B7GQB3"/>
<name>A0A5B7GQB3_PORTR</name>
<sequence length="38" mass="4360">MWRIHPLVPISFLKKLVSLQATALWPPLHHAFVHSSSN</sequence>
<dbReference type="Proteomes" id="UP000324222">
    <property type="component" value="Unassembled WGS sequence"/>
</dbReference>
<keyword evidence="2" id="KW-1185">Reference proteome</keyword>
<dbReference type="EMBL" id="VSRR010016390">
    <property type="protein sequence ID" value="MPC59248.1"/>
    <property type="molecule type" value="Genomic_DNA"/>
</dbReference>
<organism evidence="1 2">
    <name type="scientific">Portunus trituberculatus</name>
    <name type="common">Swimming crab</name>
    <name type="synonym">Neptunus trituberculatus</name>
    <dbReference type="NCBI Taxonomy" id="210409"/>
    <lineage>
        <taxon>Eukaryota</taxon>
        <taxon>Metazoa</taxon>
        <taxon>Ecdysozoa</taxon>
        <taxon>Arthropoda</taxon>
        <taxon>Crustacea</taxon>
        <taxon>Multicrustacea</taxon>
        <taxon>Malacostraca</taxon>
        <taxon>Eumalacostraca</taxon>
        <taxon>Eucarida</taxon>
        <taxon>Decapoda</taxon>
        <taxon>Pleocyemata</taxon>
        <taxon>Brachyura</taxon>
        <taxon>Eubrachyura</taxon>
        <taxon>Portunoidea</taxon>
        <taxon>Portunidae</taxon>
        <taxon>Portuninae</taxon>
        <taxon>Portunus</taxon>
    </lineage>
</organism>
<accession>A0A5B7GQB3</accession>
<protein>
    <submittedName>
        <fullName evidence="1">Uncharacterized protein</fullName>
    </submittedName>
</protein>